<proteinExistence type="predicted"/>
<sequence length="299" mass="34384">MSVIQKLLEHYPNARQEDQRLYTANNNPFKWYRDPQTNETIGFPTKDITTKELDLIDLILEPAIAPSVGKKAAWNHYLFGDSSECPLPDGTLLRIVLFSFASNQELVETDDPLRFVFSNDSTIVYQDTLNGYVIDRQCENSLSIEELSSAAQALETDVNIKVHFYVGSFHTIDHETKETLLQEISWYIECKNQIKRPTVVTAQEMLPIIALKHFSDVEKRSLFSTIFDTFKTDPDLANVIQTFVENLSNVSSTAKRLYLHRNSLQYRLDKFSDRTAIDLKSFHGSLIAYLACKEWKNQN</sequence>
<dbReference type="Gene3D" id="1.10.10.2840">
    <property type="entry name" value="PucR C-terminal helix-turn-helix domain"/>
    <property type="match status" value="1"/>
</dbReference>
<dbReference type="RefSeq" id="WP_367779161.1">
    <property type="nucleotide sequence ID" value="NZ_JBFMIA010000004.1"/>
</dbReference>
<dbReference type="InterPro" id="IPR042070">
    <property type="entry name" value="PucR_C-HTH_sf"/>
</dbReference>
<protein>
    <submittedName>
        <fullName evidence="2">Helix-turn-helix domain-containing protein</fullName>
    </submittedName>
</protein>
<organism evidence="2 3">
    <name type="scientific">Jeotgalibacillus marinus</name>
    <dbReference type="NCBI Taxonomy" id="86667"/>
    <lineage>
        <taxon>Bacteria</taxon>
        <taxon>Bacillati</taxon>
        <taxon>Bacillota</taxon>
        <taxon>Bacilli</taxon>
        <taxon>Bacillales</taxon>
        <taxon>Caryophanaceae</taxon>
        <taxon>Jeotgalibacillus</taxon>
    </lineage>
</organism>
<dbReference type="InterPro" id="IPR051448">
    <property type="entry name" value="CdaR-like_regulators"/>
</dbReference>
<evidence type="ECO:0000313" key="3">
    <source>
        <dbReference type="Proteomes" id="UP001556040"/>
    </source>
</evidence>
<feature type="domain" description="PucR C-terminal helix-turn-helix" evidence="1">
    <location>
        <begin position="237"/>
        <end position="293"/>
    </location>
</feature>
<evidence type="ECO:0000259" key="1">
    <source>
        <dbReference type="Pfam" id="PF13556"/>
    </source>
</evidence>
<gene>
    <name evidence="2" type="ORF">AB1471_07705</name>
</gene>
<dbReference type="SUPFAM" id="SSF46689">
    <property type="entry name" value="Homeodomain-like"/>
    <property type="match status" value="1"/>
</dbReference>
<dbReference type="InterPro" id="IPR025736">
    <property type="entry name" value="PucR_C-HTH_dom"/>
</dbReference>
<dbReference type="PANTHER" id="PTHR33744:SF15">
    <property type="entry name" value="CARBOHYDRATE DIACID REGULATOR"/>
    <property type="match status" value="1"/>
</dbReference>
<evidence type="ECO:0000313" key="2">
    <source>
        <dbReference type="EMBL" id="MEW9501685.1"/>
    </source>
</evidence>
<dbReference type="Pfam" id="PF13556">
    <property type="entry name" value="HTH_30"/>
    <property type="match status" value="1"/>
</dbReference>
<dbReference type="Proteomes" id="UP001556040">
    <property type="component" value="Unassembled WGS sequence"/>
</dbReference>
<dbReference type="EMBL" id="JBFMIA010000004">
    <property type="protein sequence ID" value="MEW9501685.1"/>
    <property type="molecule type" value="Genomic_DNA"/>
</dbReference>
<reference evidence="2 3" key="1">
    <citation type="journal article" date="1979" name="Int. J. Syst. Evol. Microbiol.">
        <title>Bacillus globisporus subsp. marinus subsp. nov.</title>
        <authorList>
            <person name="Liu H."/>
        </authorList>
    </citation>
    <scope>NUCLEOTIDE SEQUENCE [LARGE SCALE GENOMIC DNA]</scope>
    <source>
        <strain evidence="2 3">DSM 1297</strain>
    </source>
</reference>
<dbReference type="PANTHER" id="PTHR33744">
    <property type="entry name" value="CARBOHYDRATE DIACID REGULATOR"/>
    <property type="match status" value="1"/>
</dbReference>
<comment type="caution">
    <text evidence="2">The sequence shown here is derived from an EMBL/GenBank/DDBJ whole genome shotgun (WGS) entry which is preliminary data.</text>
</comment>
<accession>A0ABV3Q2U1</accession>
<dbReference type="InterPro" id="IPR009057">
    <property type="entry name" value="Homeodomain-like_sf"/>
</dbReference>
<keyword evidence="3" id="KW-1185">Reference proteome</keyword>
<name>A0ABV3Q2U1_9BACL</name>